<protein>
    <submittedName>
        <fullName evidence="2">Uncharacterized protein</fullName>
    </submittedName>
</protein>
<sequence length="139" mass="14908">MRLSWAWRVVSPLVDNHLAAEGGDPEAADSDNRLQSSLETAQENPSAAMNPTADEASVPDGLDEMLAEPFLQFSADEFDMLFEPLQSTSPFDPSSVPQRALRAFSALPYDSSLSAPGVNPLCPVESLLPSSSQPDSRTT</sequence>
<gene>
    <name evidence="2" type="ORF">BP5553_06456</name>
</gene>
<dbReference type="Proteomes" id="UP000254866">
    <property type="component" value="Unassembled WGS sequence"/>
</dbReference>
<accession>A0A370TJZ7</accession>
<dbReference type="RefSeq" id="XP_031868500.1">
    <property type="nucleotide sequence ID" value="XM_032015079.1"/>
</dbReference>
<feature type="region of interest" description="Disordered" evidence="1">
    <location>
        <begin position="19"/>
        <end position="60"/>
    </location>
</feature>
<dbReference type="EMBL" id="NPIC01000005">
    <property type="protein sequence ID" value="RDL35844.1"/>
    <property type="molecule type" value="Genomic_DNA"/>
</dbReference>
<feature type="compositionally biased region" description="Polar residues" evidence="1">
    <location>
        <begin position="33"/>
        <end position="49"/>
    </location>
</feature>
<evidence type="ECO:0000313" key="2">
    <source>
        <dbReference type="EMBL" id="RDL35844.1"/>
    </source>
</evidence>
<dbReference type="GeneID" id="43599305"/>
<keyword evidence="3" id="KW-1185">Reference proteome</keyword>
<organism evidence="2 3">
    <name type="scientific">Venustampulla echinocandica</name>
    <dbReference type="NCBI Taxonomy" id="2656787"/>
    <lineage>
        <taxon>Eukaryota</taxon>
        <taxon>Fungi</taxon>
        <taxon>Dikarya</taxon>
        <taxon>Ascomycota</taxon>
        <taxon>Pezizomycotina</taxon>
        <taxon>Leotiomycetes</taxon>
        <taxon>Helotiales</taxon>
        <taxon>Pleuroascaceae</taxon>
        <taxon>Venustampulla</taxon>
    </lineage>
</organism>
<name>A0A370TJZ7_9HELO</name>
<proteinExistence type="predicted"/>
<reference evidence="2 3" key="1">
    <citation type="journal article" date="2018" name="IMA Fungus">
        <title>IMA Genome-F 9: Draft genome sequence of Annulohypoxylon stygium, Aspergillus mulundensis, Berkeleyomyces basicola (syn. Thielaviopsis basicola), Ceratocystis smalleyi, two Cercospora beticola strains, Coleophoma cylindrospora, Fusarium fracticaudum, Phialophora cf. hyalina, and Morchella septimelata.</title>
        <authorList>
            <person name="Wingfield B.D."/>
            <person name="Bills G.F."/>
            <person name="Dong Y."/>
            <person name="Huang W."/>
            <person name="Nel W.J."/>
            <person name="Swalarsk-Parry B.S."/>
            <person name="Vaghefi N."/>
            <person name="Wilken P.M."/>
            <person name="An Z."/>
            <person name="de Beer Z.W."/>
            <person name="De Vos L."/>
            <person name="Chen L."/>
            <person name="Duong T.A."/>
            <person name="Gao Y."/>
            <person name="Hammerbacher A."/>
            <person name="Kikkert J.R."/>
            <person name="Li Y."/>
            <person name="Li H."/>
            <person name="Li K."/>
            <person name="Li Q."/>
            <person name="Liu X."/>
            <person name="Ma X."/>
            <person name="Naidoo K."/>
            <person name="Pethybridge S.J."/>
            <person name="Sun J."/>
            <person name="Steenkamp E.T."/>
            <person name="van der Nest M.A."/>
            <person name="van Wyk S."/>
            <person name="Wingfield M.J."/>
            <person name="Xiong C."/>
            <person name="Yue Q."/>
            <person name="Zhang X."/>
        </authorList>
    </citation>
    <scope>NUCLEOTIDE SEQUENCE [LARGE SCALE GENOMIC DNA]</scope>
    <source>
        <strain evidence="2 3">BP 5553</strain>
    </source>
</reference>
<dbReference type="OrthoDB" id="4505928at2759"/>
<evidence type="ECO:0000256" key="1">
    <source>
        <dbReference type="SAM" id="MobiDB-lite"/>
    </source>
</evidence>
<dbReference type="STRING" id="2656787.A0A370TJZ7"/>
<evidence type="ECO:0000313" key="3">
    <source>
        <dbReference type="Proteomes" id="UP000254866"/>
    </source>
</evidence>
<comment type="caution">
    <text evidence="2">The sequence shown here is derived from an EMBL/GenBank/DDBJ whole genome shotgun (WGS) entry which is preliminary data.</text>
</comment>
<dbReference type="AlphaFoldDB" id="A0A370TJZ7"/>